<dbReference type="InterPro" id="IPR036291">
    <property type="entry name" value="NAD(P)-bd_dom_sf"/>
</dbReference>
<dbReference type="PRINTS" id="PR00081">
    <property type="entry name" value="GDHRDH"/>
</dbReference>
<dbReference type="AlphaFoldDB" id="A0AAE6IKT8"/>
<dbReference type="OMA" id="WLVTHKT"/>
<dbReference type="GO" id="GO:0016491">
    <property type="term" value="F:oxidoreductase activity"/>
    <property type="evidence" value="ECO:0007669"/>
    <property type="project" value="UniProtKB-KW"/>
</dbReference>
<dbReference type="RefSeq" id="WP_014973640.1">
    <property type="nucleotide sequence ID" value="NZ_BPKR01000015.1"/>
</dbReference>
<dbReference type="PANTHER" id="PTHR24320:SF152">
    <property type="entry name" value="SHORT-CHAIN DEHYDROGENASE_REDUCTASE FAMILY PROTEIN"/>
    <property type="match status" value="1"/>
</dbReference>
<accession>A0AAE6IKT8</accession>
<dbReference type="InterPro" id="IPR002347">
    <property type="entry name" value="SDR_fam"/>
</dbReference>
<dbReference type="SUPFAM" id="SSF51735">
    <property type="entry name" value="NAD(P)-binding Rossmann-fold domains"/>
    <property type="match status" value="1"/>
</dbReference>
<gene>
    <name evidence="3" type="ORF">FGL89_04345</name>
</gene>
<dbReference type="PANTHER" id="PTHR24320">
    <property type="entry name" value="RETINOL DEHYDROGENASE"/>
    <property type="match status" value="1"/>
</dbReference>
<evidence type="ECO:0000313" key="4">
    <source>
        <dbReference type="Proteomes" id="UP000321332"/>
    </source>
</evidence>
<comment type="similarity">
    <text evidence="1">Belongs to the short-chain dehydrogenases/reductases (SDR) family.</text>
</comment>
<evidence type="ECO:0000256" key="2">
    <source>
        <dbReference type="ARBA" id="ARBA00023002"/>
    </source>
</evidence>
<proteinExistence type="inferred from homology"/>
<dbReference type="EMBL" id="CP042374">
    <property type="protein sequence ID" value="QEA33417.1"/>
    <property type="molecule type" value="Genomic_DNA"/>
</dbReference>
<dbReference type="Pfam" id="PF00106">
    <property type="entry name" value="adh_short"/>
    <property type="match status" value="1"/>
</dbReference>
<reference evidence="3 4" key="1">
    <citation type="submission" date="2019-06" db="EMBL/GenBank/DDBJ databases">
        <title>Genome analyses of bacteria isolated from kimchi.</title>
        <authorList>
            <person name="Lee S."/>
            <person name="Ahn S."/>
            <person name="Roh S."/>
        </authorList>
    </citation>
    <scope>NUCLEOTIDE SEQUENCE [LARGE SCALE GENOMIC DNA]</scope>
    <source>
        <strain evidence="3 4">CBA3620</strain>
    </source>
</reference>
<sequence>MKNIVITGGSSGVGLAIAKDLVQENNIIIIGRNQQKAQLVQVKLGANVKVVIGDLSKASERMQVVSKIKEIFSHIDVLIHSAGVMPHTAGENINNNLLSHYYLTLNLQEALVNSRVLIVTGNPRAINLMPICDIQNSVLARAGWLVTHKTLLMFLLANQLENQNTTVNSFFPGDVRSDLMDYTKTLTNTDVPVGKYLAISPDVKHLSGIFFDEDGTVVPLNTKKFSFENAEKNLRQYLS</sequence>
<keyword evidence="2" id="KW-0560">Oxidoreductase</keyword>
<organism evidence="3 4">
    <name type="scientific">Leuconostoc carnosum</name>
    <dbReference type="NCBI Taxonomy" id="1252"/>
    <lineage>
        <taxon>Bacteria</taxon>
        <taxon>Bacillati</taxon>
        <taxon>Bacillota</taxon>
        <taxon>Bacilli</taxon>
        <taxon>Lactobacillales</taxon>
        <taxon>Lactobacillaceae</taxon>
        <taxon>Leuconostoc</taxon>
    </lineage>
</organism>
<evidence type="ECO:0000256" key="1">
    <source>
        <dbReference type="ARBA" id="ARBA00006484"/>
    </source>
</evidence>
<dbReference type="Gene3D" id="3.40.50.720">
    <property type="entry name" value="NAD(P)-binding Rossmann-like Domain"/>
    <property type="match status" value="1"/>
</dbReference>
<name>A0AAE6IKT8_LEUCA</name>
<dbReference type="GeneID" id="61186965"/>
<evidence type="ECO:0000313" key="3">
    <source>
        <dbReference type="EMBL" id="QEA33417.1"/>
    </source>
</evidence>
<dbReference type="Proteomes" id="UP000321332">
    <property type="component" value="Chromosome"/>
</dbReference>
<protein>
    <submittedName>
        <fullName evidence="3">SDR family NAD(P)-dependent oxidoreductase</fullName>
    </submittedName>
</protein>